<dbReference type="EMBL" id="CP016171">
    <property type="protein sequence ID" value="ANN73050.1"/>
    <property type="molecule type" value="Genomic_DNA"/>
</dbReference>
<dbReference type="SFLD" id="SFLDS00001">
    <property type="entry name" value="Enolase"/>
    <property type="match status" value="1"/>
</dbReference>
<dbReference type="OrthoDB" id="103536at2"/>
<dbReference type="GO" id="GO:0016052">
    <property type="term" value="P:carbohydrate catabolic process"/>
    <property type="evidence" value="ECO:0007669"/>
    <property type="project" value="UniProtKB-ARBA"/>
</dbReference>
<dbReference type="SUPFAM" id="SSF54826">
    <property type="entry name" value="Enolase N-terminal domain-like"/>
    <property type="match status" value="1"/>
</dbReference>
<dbReference type="InterPro" id="IPR018110">
    <property type="entry name" value="Mandel_Rmase/mucon_lact_enz_CS"/>
</dbReference>
<gene>
    <name evidence="2" type="ORF">BAU06_18150</name>
    <name evidence="3" type="ORF">BAU08_18375</name>
</gene>
<reference evidence="4 5" key="1">
    <citation type="submission" date="2016-06" db="EMBL/GenBank/DDBJ databases">
        <title>Complete genome sequences of Bordetella bronchialis and Bordetella flabilis.</title>
        <authorList>
            <person name="LiPuma J.J."/>
            <person name="Spilker T."/>
        </authorList>
    </citation>
    <scope>NUCLEOTIDE SEQUENCE [LARGE SCALE GENOMIC DNA]</scope>
    <source>
        <strain evidence="3 5">AU17976</strain>
        <strain evidence="2 4">AU3182</strain>
    </source>
</reference>
<evidence type="ECO:0000313" key="3">
    <source>
        <dbReference type="EMBL" id="ANN73050.1"/>
    </source>
</evidence>
<evidence type="ECO:0000313" key="2">
    <source>
        <dbReference type="EMBL" id="ANN67961.1"/>
    </source>
</evidence>
<dbReference type="KEGG" id="bbro:BAU06_18150"/>
<dbReference type="Gene3D" id="3.20.20.120">
    <property type="entry name" value="Enolase-like C-terminal domain"/>
    <property type="match status" value="1"/>
</dbReference>
<dbReference type="PANTHER" id="PTHR48080">
    <property type="entry name" value="D-GALACTONATE DEHYDRATASE-RELATED"/>
    <property type="match status" value="1"/>
</dbReference>
<organism evidence="3 5">
    <name type="scientific">Bordetella bronchialis</name>
    <dbReference type="NCBI Taxonomy" id="463025"/>
    <lineage>
        <taxon>Bacteria</taxon>
        <taxon>Pseudomonadati</taxon>
        <taxon>Pseudomonadota</taxon>
        <taxon>Betaproteobacteria</taxon>
        <taxon>Burkholderiales</taxon>
        <taxon>Alcaligenaceae</taxon>
        <taxon>Bordetella</taxon>
    </lineage>
</organism>
<dbReference type="SMART" id="SM00922">
    <property type="entry name" value="MR_MLE"/>
    <property type="match status" value="1"/>
</dbReference>
<dbReference type="EMBL" id="CP016170">
    <property type="protein sequence ID" value="ANN67961.1"/>
    <property type="molecule type" value="Genomic_DNA"/>
</dbReference>
<dbReference type="FunFam" id="3.30.390.10:FF:000002">
    <property type="entry name" value="D-galactonate dehydratase family protein"/>
    <property type="match status" value="1"/>
</dbReference>
<dbReference type="InterPro" id="IPR013341">
    <property type="entry name" value="Mandelate_racemase_N_dom"/>
</dbReference>
<sequence length="402" mass="45289">MKITHAEVIVTCPGRNFVTLRLRTDQGVHGVGDATLNGRELAVASYLRDHVCPLLVGRDPRNIEDTWQYLYKGAYWRRGPVTMSAIAAVDMALWDIKGKMAGMPLYQLLGGASRERVMVYGHATGRDLEEALDKYAEHVDQGYQAIRIQCGVPGMKSVYGVTKHGGAYEPATKGWPEEQSWSSEKYLDFIPRLFEAVRARFGFDTHLLHDVHHRLTPIEAARLGKSVEPYRLFWMEDPTPAENQEAFRLIRRHTVTPVAVGEVFNSIWDCKQLIEEQLIDYIRATLTHAGGITHLRRIADLAALYQVRTGCHGPSDLSPVCMGAALHFDLWVPNFGVQEYMGYPEQALEVFPHAWEFDRGTMHPGEAPGLGVDIDETLAAKYPYDPAYLPVARLDDGTLWNW</sequence>
<dbReference type="Pfam" id="PF13378">
    <property type="entry name" value="MR_MLE_C"/>
    <property type="match status" value="1"/>
</dbReference>
<dbReference type="Gene3D" id="3.30.390.10">
    <property type="entry name" value="Enolase-like, N-terminal domain"/>
    <property type="match status" value="1"/>
</dbReference>
<dbReference type="FunFam" id="3.20.20.120:FF:000004">
    <property type="entry name" value="D-galactonate dehydratase family protein"/>
    <property type="match status" value="1"/>
</dbReference>
<dbReference type="GO" id="GO:0009063">
    <property type="term" value="P:amino acid catabolic process"/>
    <property type="evidence" value="ECO:0007669"/>
    <property type="project" value="InterPro"/>
</dbReference>
<dbReference type="PANTHER" id="PTHR48080:SF6">
    <property type="entry name" value="STARVATION-SENSING PROTEIN RSPA"/>
    <property type="match status" value="1"/>
</dbReference>
<dbReference type="InterPro" id="IPR036849">
    <property type="entry name" value="Enolase-like_C_sf"/>
</dbReference>
<dbReference type="RefSeq" id="WP_066353202.1">
    <property type="nucleotide sequence ID" value="NZ_CBCSFJ010000010.1"/>
</dbReference>
<name>A0A193FZJ6_9BORD</name>
<dbReference type="PROSITE" id="PS00908">
    <property type="entry name" value="MR_MLE_1"/>
    <property type="match status" value="1"/>
</dbReference>
<dbReference type="NCBIfam" id="NF011654">
    <property type="entry name" value="PRK15072.1"/>
    <property type="match status" value="1"/>
</dbReference>
<dbReference type="AlphaFoldDB" id="A0A193FZJ6"/>
<dbReference type="SUPFAM" id="SSF51604">
    <property type="entry name" value="Enolase C-terminal domain-like"/>
    <property type="match status" value="1"/>
</dbReference>
<protein>
    <submittedName>
        <fullName evidence="3">Bifunctional D-altronate/D-mannonate dehydratase</fullName>
    </submittedName>
</protein>
<accession>A0A193FZJ6</accession>
<dbReference type="Proteomes" id="UP000091897">
    <property type="component" value="Chromosome"/>
</dbReference>
<dbReference type="PROSITE" id="PS00909">
    <property type="entry name" value="MR_MLE_2"/>
    <property type="match status" value="1"/>
</dbReference>
<keyword evidence="4" id="KW-1185">Reference proteome</keyword>
<dbReference type="NCBIfam" id="NF043051">
    <property type="entry name" value="ManoateDhtManD"/>
    <property type="match status" value="1"/>
</dbReference>
<dbReference type="InterPro" id="IPR034589">
    <property type="entry name" value="D-mannonate_dehydratase-like"/>
</dbReference>
<dbReference type="InterPro" id="IPR013342">
    <property type="entry name" value="Mandelate_racemase_C"/>
</dbReference>
<evidence type="ECO:0000313" key="4">
    <source>
        <dbReference type="Proteomes" id="UP000091897"/>
    </source>
</evidence>
<proteinExistence type="predicted"/>
<dbReference type="STRING" id="463025.BAU08_18375"/>
<dbReference type="InterPro" id="IPR029065">
    <property type="entry name" value="Enolase_C-like"/>
</dbReference>
<dbReference type="Pfam" id="PF02746">
    <property type="entry name" value="MR_MLE_N"/>
    <property type="match status" value="1"/>
</dbReference>
<dbReference type="SFLD" id="SFLDG00033">
    <property type="entry name" value="mannonate_dehydratase"/>
    <property type="match status" value="1"/>
</dbReference>
<dbReference type="InterPro" id="IPR029017">
    <property type="entry name" value="Enolase-like_N"/>
</dbReference>
<evidence type="ECO:0000313" key="5">
    <source>
        <dbReference type="Proteomes" id="UP000092213"/>
    </source>
</evidence>
<dbReference type="GO" id="GO:0008927">
    <property type="term" value="F:mannonate dehydratase activity"/>
    <property type="evidence" value="ECO:0007669"/>
    <property type="project" value="UniProtKB-ARBA"/>
</dbReference>
<dbReference type="Proteomes" id="UP000092213">
    <property type="component" value="Chromosome"/>
</dbReference>
<dbReference type="InterPro" id="IPR034593">
    <property type="entry name" value="DgoD-like"/>
</dbReference>
<dbReference type="GO" id="GO:0000287">
    <property type="term" value="F:magnesium ion binding"/>
    <property type="evidence" value="ECO:0007669"/>
    <property type="project" value="UniProtKB-ARBA"/>
</dbReference>
<feature type="domain" description="Mandelate racemase/muconate lactonizing enzyme C-terminal" evidence="1">
    <location>
        <begin position="128"/>
        <end position="257"/>
    </location>
</feature>
<evidence type="ECO:0000259" key="1">
    <source>
        <dbReference type="SMART" id="SM00922"/>
    </source>
</evidence>
<dbReference type="CDD" id="cd03322">
    <property type="entry name" value="RspA"/>
    <property type="match status" value="1"/>
</dbReference>